<dbReference type="GO" id="GO:0006366">
    <property type="term" value="P:transcription by RNA polymerase II"/>
    <property type="evidence" value="ECO:0007669"/>
    <property type="project" value="InterPro"/>
</dbReference>
<comment type="similarity">
    <text evidence="2">Belongs to the RPAP1 family.</text>
</comment>
<protein>
    <recommendedName>
        <fullName evidence="11">RNA polymerase II-associated protein 1 C-terminal domain-containing protein</fullName>
    </recommendedName>
</protein>
<comment type="subcellular location">
    <subcellularLocation>
        <location evidence="1">Nucleus</location>
    </subcellularLocation>
</comment>
<evidence type="ECO:0008006" key="11">
    <source>
        <dbReference type="Google" id="ProtNLM"/>
    </source>
</evidence>
<dbReference type="STRING" id="195883.A0A482XAE2"/>
<dbReference type="SUPFAM" id="SSF48371">
    <property type="entry name" value="ARM repeat"/>
    <property type="match status" value="1"/>
</dbReference>
<feature type="domain" description="RPAP1 N-terminal" evidence="7">
    <location>
        <begin position="60"/>
        <end position="102"/>
    </location>
</feature>
<name>A0A482XAE2_LAOST</name>
<gene>
    <name evidence="9" type="ORF">LSTR_LSTR001444</name>
</gene>
<dbReference type="EMBL" id="QKKF02014716">
    <property type="protein sequence ID" value="RZF42649.1"/>
    <property type="molecule type" value="Genomic_DNA"/>
</dbReference>
<dbReference type="Pfam" id="PF08621">
    <property type="entry name" value="RPAP1_N"/>
    <property type="match status" value="1"/>
</dbReference>
<dbReference type="InterPro" id="IPR039913">
    <property type="entry name" value="RPAP1/Rba50"/>
</dbReference>
<keyword evidence="4" id="KW-0539">Nucleus</keyword>
<dbReference type="Pfam" id="PF08620">
    <property type="entry name" value="RPAP1_C"/>
    <property type="match status" value="1"/>
</dbReference>
<evidence type="ECO:0000256" key="3">
    <source>
        <dbReference type="ARBA" id="ARBA00023163"/>
    </source>
</evidence>
<evidence type="ECO:0000313" key="9">
    <source>
        <dbReference type="EMBL" id="RZF42649.1"/>
    </source>
</evidence>
<feature type="domain" description="RPAP1 C-terminal" evidence="6">
    <location>
        <begin position="187"/>
        <end position="254"/>
    </location>
</feature>
<keyword evidence="3" id="KW-0804">Transcription</keyword>
<evidence type="ECO:0000256" key="5">
    <source>
        <dbReference type="SAM" id="MobiDB-lite"/>
    </source>
</evidence>
<evidence type="ECO:0000259" key="8">
    <source>
        <dbReference type="Pfam" id="PF25766"/>
    </source>
</evidence>
<dbReference type="Proteomes" id="UP000291343">
    <property type="component" value="Unassembled WGS sequence"/>
</dbReference>
<dbReference type="OrthoDB" id="348201at2759"/>
<evidence type="ECO:0000259" key="6">
    <source>
        <dbReference type="Pfam" id="PF08620"/>
    </source>
</evidence>
<keyword evidence="10" id="KW-1185">Reference proteome</keyword>
<reference evidence="9 10" key="1">
    <citation type="journal article" date="2017" name="Gigascience">
        <title>Genome sequence of the small brown planthopper, Laodelphax striatellus.</title>
        <authorList>
            <person name="Zhu J."/>
            <person name="Jiang F."/>
            <person name="Wang X."/>
            <person name="Yang P."/>
            <person name="Bao Y."/>
            <person name="Zhao W."/>
            <person name="Wang W."/>
            <person name="Lu H."/>
            <person name="Wang Q."/>
            <person name="Cui N."/>
            <person name="Li J."/>
            <person name="Chen X."/>
            <person name="Luo L."/>
            <person name="Yu J."/>
            <person name="Kang L."/>
            <person name="Cui F."/>
        </authorList>
    </citation>
    <scope>NUCLEOTIDE SEQUENCE [LARGE SCALE GENOMIC DNA]</scope>
    <source>
        <strain evidence="9">Lst14</strain>
    </source>
</reference>
<dbReference type="PANTHER" id="PTHR21483">
    <property type="entry name" value="RNA POLYMERASE II-ASSOCIATED PROTEIN 1"/>
    <property type="match status" value="1"/>
</dbReference>
<feature type="domain" description="RPAP1/MINIYO-like TPR repeats" evidence="8">
    <location>
        <begin position="831"/>
        <end position="1035"/>
    </location>
</feature>
<feature type="compositionally biased region" description="Low complexity" evidence="5">
    <location>
        <begin position="107"/>
        <end position="124"/>
    </location>
</feature>
<dbReference type="InterPro" id="IPR016024">
    <property type="entry name" value="ARM-type_fold"/>
</dbReference>
<feature type="region of interest" description="Disordered" evidence="5">
    <location>
        <begin position="98"/>
        <end position="131"/>
    </location>
</feature>
<dbReference type="Pfam" id="PF25766">
    <property type="entry name" value="TPR_RPAP1"/>
    <property type="match status" value="1"/>
</dbReference>
<comment type="caution">
    <text evidence="9">The sequence shown here is derived from an EMBL/GenBank/DDBJ whole genome shotgun (WGS) entry which is preliminary data.</text>
</comment>
<dbReference type="InterPro" id="IPR013930">
    <property type="entry name" value="RPAP1_N"/>
</dbReference>
<sequence length="1072" mass="121370">MAASNRPPSLFAQRMKEAKDSKKKGVVSIHENQLEVAVDCRIAAFGKTSNIVEGPDASVIHKENVEKLASMSEQEIAEERSKLLSELNPGLIAFLKARKNKRSSDPNSSTLNTATSSSENSSKTVDSDLKPKSLIGSEAMETEESVPAEVGQLATKWPNMGNVEKEKFHWMSELPKPVPPPSDQPFNARFDFNGTLLPYSDEKLDDVRKGLHHHGEEPERPGYTLQELIQLSRSSVLQQRIIALNTLSNVIEKANMYSECLDRPLLPVLLDEDIFLLLRFSLDDAARPIVTASLAALCNLLVSHCDEACLVSLLGCKGGIWQPSFKINIDMKNEKQAELKDMQILKLDIIKGALRTLILSRFRYILVKMQPESVEVVQILKCLIRIARHSHESAYAIIVCPGLMDAVSSLLNYQQHKYYYPDALKLFRVIACHSESMACTILEKFDTMSIVLQCLAGDRAEGQPEALRLMLESFYLWQTFLTYNLATDFIPSAIPIIAKLLFVHIDHINSESSFGDLEHAVALLSTMTTACRVSYAKAESLSQPLMQAAVNWISLAISLDTPNRSMCKLAGAAFNFLAAMKMERSTELESRLKNYLHSNRFTQSLMNFRKHSWLVNESDKISSPENLPSLSAFPLCLKKECSQPLIEGLAHYVLAYNNNELSDLFLKNEEWNTYLQAFINRERIPEVASHWYARQEIKLLCCILLINVHCQTIDTKMFYQSSIILTTIVHNDERVLLKEVFDKIVFRHPFDRVEDVSLALKVKLSIESNSQEDNSSSNLLLEAIKNLSSIKKCYVSILGLLPDPSNSLTPLTLTSIEKGCEPALPSDWQFLPILHLYNTEGKGNDAKSVAMCSLQWLLILENFQPEFSSITPITARFSRICCLLLAGDLFYDVENLLIEILRVLVRYRHELDFESTVPGLNNFYDFYRQLVDHYVGVSYGNHTFGQYLLLPLQQRHNIRFRKLVWSEQAPLIRVLNTPIEKLVFPIEEFFEPLETDLQLLGIYFRFIAQGLIRPQWNPVLYKVAVHHVSTFIKTKPTHGFSKSVVQKVESLRNEELKKLLLDCSVDSAVGTT</sequence>
<evidence type="ECO:0000259" key="7">
    <source>
        <dbReference type="Pfam" id="PF08621"/>
    </source>
</evidence>
<accession>A0A482XAE2</accession>
<dbReference type="InterPro" id="IPR057989">
    <property type="entry name" value="TPR_RPAP1/MINIYO-like"/>
</dbReference>
<proteinExistence type="inferred from homology"/>
<evidence type="ECO:0000256" key="2">
    <source>
        <dbReference type="ARBA" id="ARBA00009953"/>
    </source>
</evidence>
<evidence type="ECO:0000256" key="1">
    <source>
        <dbReference type="ARBA" id="ARBA00004123"/>
    </source>
</evidence>
<dbReference type="InParanoid" id="A0A482XAE2"/>
<dbReference type="FunCoup" id="A0A482XAE2">
    <property type="interactions" value="1436"/>
</dbReference>
<evidence type="ECO:0000256" key="4">
    <source>
        <dbReference type="ARBA" id="ARBA00023242"/>
    </source>
</evidence>
<dbReference type="AlphaFoldDB" id="A0A482XAE2"/>
<dbReference type="PANTHER" id="PTHR21483:SF18">
    <property type="entry name" value="RNA POLYMERASE II-ASSOCIATED PROTEIN 1"/>
    <property type="match status" value="1"/>
</dbReference>
<dbReference type="InterPro" id="IPR013929">
    <property type="entry name" value="RPAP1_C"/>
</dbReference>
<evidence type="ECO:0000313" key="10">
    <source>
        <dbReference type="Proteomes" id="UP000291343"/>
    </source>
</evidence>
<organism evidence="9 10">
    <name type="scientific">Laodelphax striatellus</name>
    <name type="common">Small brown planthopper</name>
    <name type="synonym">Delphax striatella</name>
    <dbReference type="NCBI Taxonomy" id="195883"/>
    <lineage>
        <taxon>Eukaryota</taxon>
        <taxon>Metazoa</taxon>
        <taxon>Ecdysozoa</taxon>
        <taxon>Arthropoda</taxon>
        <taxon>Hexapoda</taxon>
        <taxon>Insecta</taxon>
        <taxon>Pterygota</taxon>
        <taxon>Neoptera</taxon>
        <taxon>Paraneoptera</taxon>
        <taxon>Hemiptera</taxon>
        <taxon>Auchenorrhyncha</taxon>
        <taxon>Fulgoroidea</taxon>
        <taxon>Delphacidae</taxon>
        <taxon>Criomorphinae</taxon>
        <taxon>Laodelphax</taxon>
    </lineage>
</organism>